<dbReference type="EC" id="1.1.1.-" evidence="5"/>
<dbReference type="Pfam" id="PF01232">
    <property type="entry name" value="Mannitol_dh"/>
    <property type="match status" value="1"/>
</dbReference>
<organism evidence="5 6">
    <name type="scientific">Clostridium neuense</name>
    <dbReference type="NCBI Taxonomy" id="1728934"/>
    <lineage>
        <taxon>Bacteria</taxon>
        <taxon>Bacillati</taxon>
        <taxon>Bacillota</taxon>
        <taxon>Clostridia</taxon>
        <taxon>Eubacteriales</taxon>
        <taxon>Clostridiaceae</taxon>
        <taxon>Clostridium</taxon>
    </lineage>
</organism>
<dbReference type="SUPFAM" id="SSF48179">
    <property type="entry name" value="6-phosphogluconate dehydrogenase C-terminal domain-like"/>
    <property type="match status" value="1"/>
</dbReference>
<evidence type="ECO:0000313" key="6">
    <source>
        <dbReference type="Proteomes" id="UP001623592"/>
    </source>
</evidence>
<sequence length="537" mass="60173">MLNLSSEGIKNKEAWENANIELPKFCYKKMVEETKANPTWVHFGSGNIFRGFIAALEQALLNSGKEKSGIVAVETYDYEIIDKIYTPFDNLSLQVIMKPDGSLKNSVIASIGESIAADTERKENWNRLNSIFKNPSLKMISFTITEKGYNLKSLSGDFSAEVAQDIKNGPANPSNVMSKVTSLLYTRFKAGKLPLAVVSMDNCSHNGEKLYASINTIATKWAENKLVEEEFVDYINDTTKVAFPWSMIDKITPRPSEIVEEKLTKLGLTNLSPIITSKHTYIAPFVNAEGPQYLVIEDSFPNGRPALEDAGVYFTNRETVERVERMKVCTCLNPLHTSMAVFGCILGYTLIADEMKDECISKLVNKIGYEEGMPVVTDPKILNPKDFIKEVIEVRLPNPFIPDTPQRIATDTSQKVGIRFGETIKEYVKRSDLDVTSLKYIPLVIAGWCRYLLSVDDEGKKFEISSDPLLGTLKDYLSEVELGKKYVKGSLKPILSNKSIFGLDLYEIGLGEKVENYFEEMIAGPKAVKNTLEKYLK</sequence>
<evidence type="ECO:0000313" key="5">
    <source>
        <dbReference type="EMBL" id="MFL0251459.1"/>
    </source>
</evidence>
<evidence type="ECO:0000256" key="1">
    <source>
        <dbReference type="ARBA" id="ARBA00023002"/>
    </source>
</evidence>
<dbReference type="InterPro" id="IPR013118">
    <property type="entry name" value="Mannitol_DH_C"/>
</dbReference>
<dbReference type="EMBL" id="JBJIAA010000010">
    <property type="protein sequence ID" value="MFL0251459.1"/>
    <property type="molecule type" value="Genomic_DNA"/>
</dbReference>
<dbReference type="Proteomes" id="UP001623592">
    <property type="component" value="Unassembled WGS sequence"/>
</dbReference>
<dbReference type="InterPro" id="IPR013131">
    <property type="entry name" value="Mannitol_DH_N"/>
</dbReference>
<comment type="catalytic activity">
    <reaction evidence="2">
        <text>D-mannitol 1-phosphate + NAD(+) = beta-D-fructose 6-phosphate + NADH + H(+)</text>
        <dbReference type="Rhea" id="RHEA:19661"/>
        <dbReference type="ChEBI" id="CHEBI:15378"/>
        <dbReference type="ChEBI" id="CHEBI:57540"/>
        <dbReference type="ChEBI" id="CHEBI:57634"/>
        <dbReference type="ChEBI" id="CHEBI:57945"/>
        <dbReference type="ChEBI" id="CHEBI:61381"/>
        <dbReference type="EC" id="1.1.1.17"/>
    </reaction>
</comment>
<feature type="domain" description="Mannitol dehydrogenase N-terminal" evidence="3">
    <location>
        <begin position="41"/>
        <end position="308"/>
    </location>
</feature>
<name>A0ABW8TKJ7_9CLOT</name>
<dbReference type="GO" id="GO:0016491">
    <property type="term" value="F:oxidoreductase activity"/>
    <property type="evidence" value="ECO:0007669"/>
    <property type="project" value="UniProtKB-KW"/>
</dbReference>
<gene>
    <name evidence="5" type="ORF">ACJDT4_13645</name>
</gene>
<evidence type="ECO:0000259" key="3">
    <source>
        <dbReference type="Pfam" id="PF01232"/>
    </source>
</evidence>
<keyword evidence="6" id="KW-1185">Reference proteome</keyword>
<dbReference type="Pfam" id="PF08125">
    <property type="entry name" value="Mannitol_dh_C"/>
    <property type="match status" value="1"/>
</dbReference>
<keyword evidence="1 5" id="KW-0560">Oxidoreductase</keyword>
<dbReference type="Gene3D" id="3.40.50.720">
    <property type="entry name" value="NAD(P)-binding Rossmann-like Domain"/>
    <property type="match status" value="1"/>
</dbReference>
<dbReference type="InterPro" id="IPR050988">
    <property type="entry name" value="Mannitol_DH/Oxidoreductase"/>
</dbReference>
<dbReference type="PANTHER" id="PTHR43362:SF1">
    <property type="entry name" value="MANNITOL DEHYDROGENASE 2-RELATED"/>
    <property type="match status" value="1"/>
</dbReference>
<dbReference type="RefSeq" id="WP_406788114.1">
    <property type="nucleotide sequence ID" value="NZ_JBJIAA010000010.1"/>
</dbReference>
<protein>
    <submittedName>
        <fullName evidence="5">Mannitol dehydrogenase family protein</fullName>
        <ecNumber evidence="5">1.1.1.-</ecNumber>
    </submittedName>
</protein>
<dbReference type="PANTHER" id="PTHR43362">
    <property type="entry name" value="MANNITOL DEHYDROGENASE DSF1-RELATED"/>
    <property type="match status" value="1"/>
</dbReference>
<comment type="caution">
    <text evidence="5">The sequence shown here is derived from an EMBL/GenBank/DDBJ whole genome shotgun (WGS) entry which is preliminary data.</text>
</comment>
<evidence type="ECO:0000256" key="2">
    <source>
        <dbReference type="ARBA" id="ARBA00048615"/>
    </source>
</evidence>
<evidence type="ECO:0000259" key="4">
    <source>
        <dbReference type="Pfam" id="PF08125"/>
    </source>
</evidence>
<feature type="domain" description="Mannitol dehydrogenase C-terminal" evidence="4">
    <location>
        <begin position="321"/>
        <end position="520"/>
    </location>
</feature>
<dbReference type="InterPro" id="IPR008927">
    <property type="entry name" value="6-PGluconate_DH-like_C_sf"/>
</dbReference>
<dbReference type="InterPro" id="IPR036291">
    <property type="entry name" value="NAD(P)-bd_dom_sf"/>
</dbReference>
<dbReference type="SUPFAM" id="SSF51735">
    <property type="entry name" value="NAD(P)-binding Rossmann-fold domains"/>
    <property type="match status" value="1"/>
</dbReference>
<dbReference type="InterPro" id="IPR013328">
    <property type="entry name" value="6PGD_dom2"/>
</dbReference>
<proteinExistence type="predicted"/>
<dbReference type="Gene3D" id="1.10.1040.10">
    <property type="entry name" value="N-(1-d-carboxylethyl)-l-norvaline Dehydrogenase, domain 2"/>
    <property type="match status" value="1"/>
</dbReference>
<accession>A0ABW8TKJ7</accession>
<reference evidence="5 6" key="1">
    <citation type="submission" date="2024-11" db="EMBL/GenBank/DDBJ databases">
        <authorList>
            <person name="Heng Y.C."/>
            <person name="Lim A.C.H."/>
            <person name="Lee J.K.Y."/>
            <person name="Kittelmann S."/>
        </authorList>
    </citation>
    <scope>NUCLEOTIDE SEQUENCE [LARGE SCALE GENOMIC DNA]</scope>
    <source>
        <strain evidence="5 6">WILCCON 0114</strain>
    </source>
</reference>